<dbReference type="GO" id="GO:0044781">
    <property type="term" value="P:bacterial-type flagellum organization"/>
    <property type="evidence" value="ECO:0007669"/>
    <property type="project" value="UniProtKB-UniRule"/>
</dbReference>
<dbReference type="Gene3D" id="3.40.50.300">
    <property type="entry name" value="P-loop containing nucleotide triphosphate hydrolases"/>
    <property type="match status" value="1"/>
</dbReference>
<dbReference type="PANTHER" id="PTHR43134">
    <property type="entry name" value="SIGNAL RECOGNITION PARTICLE RECEPTOR SUBUNIT ALPHA"/>
    <property type="match status" value="1"/>
</dbReference>
<evidence type="ECO:0000256" key="3">
    <source>
        <dbReference type="ARBA" id="ARBA00014919"/>
    </source>
</evidence>
<keyword evidence="17" id="KW-0966">Cell projection</keyword>
<gene>
    <name evidence="17" type="ORF">JCM9152_611</name>
</gene>
<dbReference type="RefSeq" id="WP_035340620.1">
    <property type="nucleotide sequence ID" value="NZ_BAUU01000003.1"/>
</dbReference>
<comment type="function">
    <text evidence="12">Necessary for flagellar biosynthesis. May be involved in translocation of the flagellum.</text>
</comment>
<dbReference type="AlphaFoldDB" id="W4QD07"/>
<comment type="subcellular location">
    <subcellularLocation>
        <location evidence="1">Cell membrane</location>
        <topology evidence="1">Peripheral membrane protein</topology>
        <orientation evidence="1">Cytoplasmic side</orientation>
    </subcellularLocation>
</comment>
<accession>W4QD07</accession>
<dbReference type="InterPro" id="IPR000897">
    <property type="entry name" value="SRP54_GTPase_dom"/>
</dbReference>
<dbReference type="CDD" id="cd17873">
    <property type="entry name" value="FlhF"/>
    <property type="match status" value="1"/>
</dbReference>
<feature type="region of interest" description="Disordered" evidence="14">
    <location>
        <begin position="62"/>
        <end position="88"/>
    </location>
</feature>
<dbReference type="GO" id="GO:0005047">
    <property type="term" value="F:signal recognition particle binding"/>
    <property type="evidence" value="ECO:0007669"/>
    <property type="project" value="TreeGrafter"/>
</dbReference>
<evidence type="ECO:0000256" key="11">
    <source>
        <dbReference type="ARBA" id="ARBA00023225"/>
    </source>
</evidence>
<evidence type="ECO:0000256" key="5">
    <source>
        <dbReference type="ARBA" id="ARBA00022475"/>
    </source>
</evidence>
<keyword evidence="17" id="KW-0282">Flagellum</keyword>
<reference evidence="17" key="1">
    <citation type="journal article" date="2014" name="Genome Announc.">
        <title>Draft Genome Sequences of Three Alkaliphilic Bacillus Strains, Bacillus wakoensis JCM 9140T, Bacillus akibai JCM 9157T, and Bacillus hemicellulosilyticus JCM 9152T.</title>
        <authorList>
            <person name="Yuki M."/>
            <person name="Oshima K."/>
            <person name="Suda W."/>
            <person name="Oshida Y."/>
            <person name="Kitamura K."/>
            <person name="Iida T."/>
            <person name="Hattori M."/>
            <person name="Ohkuma M."/>
        </authorList>
    </citation>
    <scope>NUCLEOTIDE SEQUENCE [LARGE SCALE GENOMIC DNA]</scope>
    <source>
        <strain evidence="17">JCM 9152</strain>
    </source>
</reference>
<keyword evidence="5" id="KW-1003">Cell membrane</keyword>
<dbReference type="FunFam" id="3.40.50.300:FF:000695">
    <property type="entry name" value="Flagellar biosynthesis regulator FlhF"/>
    <property type="match status" value="1"/>
</dbReference>
<dbReference type="Pfam" id="PF00448">
    <property type="entry name" value="SRP54"/>
    <property type="match status" value="1"/>
</dbReference>
<keyword evidence="6" id="KW-0547">Nucleotide-binding</keyword>
<dbReference type="EMBL" id="BAUU01000003">
    <property type="protein sequence ID" value="GAE29264.1"/>
    <property type="molecule type" value="Genomic_DNA"/>
</dbReference>
<proteinExistence type="inferred from homology"/>
<dbReference type="InterPro" id="IPR003593">
    <property type="entry name" value="AAA+_ATPase"/>
</dbReference>
<keyword evidence="10" id="KW-0472">Membrane</keyword>
<feature type="domain" description="SRP54-type proteins GTP-binding" evidence="16">
    <location>
        <begin position="182"/>
        <end position="373"/>
    </location>
</feature>
<sequence length="378" mass="42355">MKVKKFIATNMAEAMHSIRSELGEDAVILHSKKVDTGGFLGMFTKKKLEVIAAIDPLGSQPKSKALTPASRLKQQPKQAKQLNVSTENQQLSMKNEIKQLKTLISEMEPKSKNDLEYPRPFQEVENHLAGQGVLKSARVVIIKQLMKDWYENEEKDFQLKVDYSSILKTLFANLSFGQPFHKKIVNIVGPTGVGKTTTIAKLAAIATLQEEKKVALITTDTFRISAVEQLKTYAKILNIPVKVAYSIDDFKKGIDMYSHYDLILVDSAGRNFRNSLYVEELSKVMNFDQDTETHLVLSLTSKYEDMKAIIEQFNLISISSVILTKKDETSTHGAMVNIPFEYNIPLTYVTTGQNVPDDIMTASIELIASSINGRAKDE</sequence>
<evidence type="ECO:0000256" key="9">
    <source>
        <dbReference type="ARBA" id="ARBA00023134"/>
    </source>
</evidence>
<dbReference type="PANTHER" id="PTHR43134:SF3">
    <property type="entry name" value="FLAGELLAR BIOSYNTHESIS PROTEIN FLHF"/>
    <property type="match status" value="1"/>
</dbReference>
<protein>
    <recommendedName>
        <fullName evidence="3 13">Flagellar biosynthesis protein FlhF</fullName>
    </recommendedName>
</protein>
<dbReference type="InterPro" id="IPR020006">
    <property type="entry name" value="FlhF"/>
</dbReference>
<keyword evidence="9" id="KW-0342">GTP-binding</keyword>
<comment type="caution">
    <text evidence="17">The sequence shown here is derived from an EMBL/GenBank/DDBJ whole genome shotgun (WGS) entry which is preliminary data.</text>
</comment>
<keyword evidence="11" id="KW-1006">Bacterial flagellum protein export</keyword>
<dbReference type="SMART" id="SM00962">
    <property type="entry name" value="SRP54"/>
    <property type="match status" value="1"/>
</dbReference>
<keyword evidence="7" id="KW-1005">Bacterial flagellum biogenesis</keyword>
<evidence type="ECO:0000256" key="14">
    <source>
        <dbReference type="SAM" id="MobiDB-lite"/>
    </source>
</evidence>
<dbReference type="SUPFAM" id="SSF52540">
    <property type="entry name" value="P-loop containing nucleoside triphosphate hydrolases"/>
    <property type="match status" value="1"/>
</dbReference>
<dbReference type="GO" id="GO:0005886">
    <property type="term" value="C:plasma membrane"/>
    <property type="evidence" value="ECO:0007669"/>
    <property type="project" value="UniProtKB-SubCell"/>
</dbReference>
<feature type="domain" description="AAA+ ATPase" evidence="15">
    <location>
        <begin position="181"/>
        <end position="350"/>
    </location>
</feature>
<evidence type="ECO:0000313" key="17">
    <source>
        <dbReference type="EMBL" id="GAE29264.1"/>
    </source>
</evidence>
<keyword evidence="8" id="KW-0653">Protein transport</keyword>
<evidence type="ECO:0000256" key="8">
    <source>
        <dbReference type="ARBA" id="ARBA00022927"/>
    </source>
</evidence>
<evidence type="ECO:0000256" key="12">
    <source>
        <dbReference type="ARBA" id="ARBA00025337"/>
    </source>
</evidence>
<keyword evidence="4" id="KW-0813">Transport</keyword>
<dbReference type="SMART" id="SM00382">
    <property type="entry name" value="AAA"/>
    <property type="match status" value="1"/>
</dbReference>
<evidence type="ECO:0000259" key="16">
    <source>
        <dbReference type="SMART" id="SM00962"/>
    </source>
</evidence>
<evidence type="ECO:0000256" key="4">
    <source>
        <dbReference type="ARBA" id="ARBA00022448"/>
    </source>
</evidence>
<evidence type="ECO:0000313" key="18">
    <source>
        <dbReference type="Proteomes" id="UP000018895"/>
    </source>
</evidence>
<evidence type="ECO:0000256" key="7">
    <source>
        <dbReference type="ARBA" id="ARBA00022795"/>
    </source>
</evidence>
<name>W4QD07_9BACI</name>
<dbReference type="Gene3D" id="1.20.120.1380">
    <property type="entry name" value="Flagellar FlhF biosynthesis protein, N domain"/>
    <property type="match status" value="1"/>
</dbReference>
<evidence type="ECO:0000256" key="13">
    <source>
        <dbReference type="NCBIfam" id="TIGR03499"/>
    </source>
</evidence>
<dbReference type="GO" id="GO:0005525">
    <property type="term" value="F:GTP binding"/>
    <property type="evidence" value="ECO:0007669"/>
    <property type="project" value="UniProtKB-UniRule"/>
</dbReference>
<dbReference type="STRING" id="1236971.JCM9152_611"/>
<dbReference type="GO" id="GO:0015031">
    <property type="term" value="P:protein transport"/>
    <property type="evidence" value="ECO:0007669"/>
    <property type="project" value="UniProtKB-KW"/>
</dbReference>
<dbReference type="InterPro" id="IPR047040">
    <property type="entry name" value="FlhF__GTPase_dom"/>
</dbReference>
<organism evidence="17 18">
    <name type="scientific">Halalkalibacter hemicellulosilyticusJCM 9152</name>
    <dbReference type="NCBI Taxonomy" id="1236971"/>
    <lineage>
        <taxon>Bacteria</taxon>
        <taxon>Bacillati</taxon>
        <taxon>Bacillota</taxon>
        <taxon>Bacilli</taxon>
        <taxon>Bacillales</taxon>
        <taxon>Bacillaceae</taxon>
        <taxon>Halalkalibacter</taxon>
    </lineage>
</organism>
<dbReference type="NCBIfam" id="TIGR03499">
    <property type="entry name" value="FlhF"/>
    <property type="match status" value="1"/>
</dbReference>
<dbReference type="OrthoDB" id="9778554at2"/>
<dbReference type="GO" id="GO:0006614">
    <property type="term" value="P:SRP-dependent cotranslational protein targeting to membrane"/>
    <property type="evidence" value="ECO:0007669"/>
    <property type="project" value="UniProtKB-UniRule"/>
</dbReference>
<evidence type="ECO:0000256" key="1">
    <source>
        <dbReference type="ARBA" id="ARBA00004413"/>
    </source>
</evidence>
<dbReference type="GO" id="GO:0003924">
    <property type="term" value="F:GTPase activity"/>
    <property type="evidence" value="ECO:0007669"/>
    <property type="project" value="UniProtKB-UniRule"/>
</dbReference>
<comment type="similarity">
    <text evidence="2">Belongs to the GTP-binding SRP family.</text>
</comment>
<evidence type="ECO:0000256" key="2">
    <source>
        <dbReference type="ARBA" id="ARBA00008531"/>
    </source>
</evidence>
<keyword evidence="17" id="KW-0969">Cilium</keyword>
<evidence type="ECO:0000259" key="15">
    <source>
        <dbReference type="SMART" id="SM00382"/>
    </source>
</evidence>
<feature type="compositionally biased region" description="Polar residues" evidence="14">
    <location>
        <begin position="72"/>
        <end position="88"/>
    </location>
</feature>
<keyword evidence="18" id="KW-1185">Reference proteome</keyword>
<dbReference type="InterPro" id="IPR027417">
    <property type="entry name" value="P-loop_NTPase"/>
</dbReference>
<evidence type="ECO:0000256" key="10">
    <source>
        <dbReference type="ARBA" id="ARBA00023136"/>
    </source>
</evidence>
<dbReference type="Proteomes" id="UP000018895">
    <property type="component" value="Unassembled WGS sequence"/>
</dbReference>
<evidence type="ECO:0000256" key="6">
    <source>
        <dbReference type="ARBA" id="ARBA00022741"/>
    </source>
</evidence>